<dbReference type="PROSITE" id="PS00392">
    <property type="entry name" value="DDC_GAD_HDC_YDC"/>
    <property type="match status" value="1"/>
</dbReference>
<accession>A0A7C6A9F6</accession>
<comment type="cofactor">
    <cofactor evidence="1 6">
        <name>pyridoxal 5'-phosphate</name>
        <dbReference type="ChEBI" id="CHEBI:597326"/>
    </cofactor>
</comment>
<proteinExistence type="inferred from homology"/>
<dbReference type="GO" id="GO:0004837">
    <property type="term" value="F:tyrosine decarboxylase activity"/>
    <property type="evidence" value="ECO:0007669"/>
    <property type="project" value="UniProtKB-EC"/>
</dbReference>
<dbReference type="Pfam" id="PF00282">
    <property type="entry name" value="Pyridoxal_deC"/>
    <property type="match status" value="1"/>
</dbReference>
<dbReference type="InterPro" id="IPR021115">
    <property type="entry name" value="Pyridoxal-P_BS"/>
</dbReference>
<organism evidence="7">
    <name type="scientific">candidate division WOR-3 bacterium</name>
    <dbReference type="NCBI Taxonomy" id="2052148"/>
    <lineage>
        <taxon>Bacteria</taxon>
        <taxon>Bacteria division WOR-3</taxon>
    </lineage>
</organism>
<gene>
    <name evidence="7" type="primary">mfnA</name>
    <name evidence="7" type="ORF">ENW73_06765</name>
</gene>
<dbReference type="PANTHER" id="PTHR42735">
    <property type="match status" value="1"/>
</dbReference>
<reference evidence="7" key="1">
    <citation type="journal article" date="2020" name="mSystems">
        <title>Genome- and Community-Level Interaction Insights into Carbon Utilization and Element Cycling Functions of Hydrothermarchaeota in Hydrothermal Sediment.</title>
        <authorList>
            <person name="Zhou Z."/>
            <person name="Liu Y."/>
            <person name="Xu W."/>
            <person name="Pan J."/>
            <person name="Luo Z.H."/>
            <person name="Li M."/>
        </authorList>
    </citation>
    <scope>NUCLEOTIDE SEQUENCE [LARGE SCALE GENOMIC DNA]</scope>
    <source>
        <strain evidence="7">SpSt-876</strain>
    </source>
</reference>
<keyword evidence="2" id="KW-0210">Decarboxylase</keyword>
<dbReference type="AlphaFoldDB" id="A0A7C6A9F6"/>
<evidence type="ECO:0000256" key="2">
    <source>
        <dbReference type="ARBA" id="ARBA00022793"/>
    </source>
</evidence>
<keyword evidence="4 7" id="KW-0456">Lyase</keyword>
<dbReference type="InterPro" id="IPR015424">
    <property type="entry name" value="PyrdxlP-dep_Trfase"/>
</dbReference>
<dbReference type="InterPro" id="IPR015421">
    <property type="entry name" value="PyrdxlP-dep_Trfase_major"/>
</dbReference>
<dbReference type="SUPFAM" id="SSF53383">
    <property type="entry name" value="PLP-dependent transferases"/>
    <property type="match status" value="1"/>
</dbReference>
<sequence>MRLLIPKTGLPAKRILKELNQRLGKDFTYDSGRIIGSMCTKPNRFAQSVYAKYLAKNLGDIGLFPNTARIEKETIQMLGSLLSCPGAVGNIVSGGTEANILALWAFRNSVAQEGDKARKEVIIPKSAHFCFDKAADLLRLKLVKIPLNDKKSVSVNAVRKAINAKTLAIIGICGTTELGVVDPIPELSEIALKNNLYLHIDACFGGFVLPFLENNSLFFDFRLPGVSSIAIDPHKMGMAPIPAGAILFRDPELYKRIQANVNYLAGGESPQTLLGTRPGASAIAVWSVLKYIGIDGYKKIVKRCMELTQRLANAIDSMDKISCVIKPTINVIGIKSDFIDIRDLASALRRKGWAVALFPNHIRIVIMPHTKPVHINWLVRDLKNILRKELI</sequence>
<evidence type="ECO:0000256" key="4">
    <source>
        <dbReference type="ARBA" id="ARBA00023239"/>
    </source>
</evidence>
<protein>
    <submittedName>
        <fullName evidence="7">Tyrosine decarboxylase MfnA</fullName>
        <ecNumber evidence="7">4.1.1.25</ecNumber>
    </submittedName>
</protein>
<evidence type="ECO:0000256" key="5">
    <source>
        <dbReference type="ARBA" id="ARBA00038302"/>
    </source>
</evidence>
<dbReference type="GO" id="GO:0019752">
    <property type="term" value="P:carboxylic acid metabolic process"/>
    <property type="evidence" value="ECO:0007669"/>
    <property type="project" value="InterPro"/>
</dbReference>
<name>A0A7C6A9F6_UNCW3</name>
<dbReference type="GO" id="GO:0015937">
    <property type="term" value="P:coenzyme A biosynthetic process"/>
    <property type="evidence" value="ECO:0007669"/>
    <property type="project" value="TreeGrafter"/>
</dbReference>
<dbReference type="NCBIfam" id="TIGR03812">
    <property type="entry name" value="tyr_de_CO2_Arch"/>
    <property type="match status" value="1"/>
</dbReference>
<keyword evidence="3 6" id="KW-0663">Pyridoxal phosphate</keyword>
<comment type="caution">
    <text evidence="7">The sequence shown here is derived from an EMBL/GenBank/DDBJ whole genome shotgun (WGS) entry which is preliminary data.</text>
</comment>
<dbReference type="EMBL" id="DTLI01000160">
    <property type="protein sequence ID" value="HHS52550.1"/>
    <property type="molecule type" value="Genomic_DNA"/>
</dbReference>
<dbReference type="InterPro" id="IPR050477">
    <property type="entry name" value="GrpII_AminoAcid_Decarb"/>
</dbReference>
<dbReference type="GO" id="GO:0030170">
    <property type="term" value="F:pyridoxal phosphate binding"/>
    <property type="evidence" value="ECO:0007669"/>
    <property type="project" value="InterPro"/>
</dbReference>
<dbReference type="Gene3D" id="3.90.1150.10">
    <property type="entry name" value="Aspartate Aminotransferase, domain 1"/>
    <property type="match status" value="1"/>
</dbReference>
<dbReference type="EC" id="4.1.1.25" evidence="7"/>
<dbReference type="Gene3D" id="3.40.640.10">
    <property type="entry name" value="Type I PLP-dependent aspartate aminotransferase-like (Major domain)"/>
    <property type="match status" value="1"/>
</dbReference>
<evidence type="ECO:0000313" key="7">
    <source>
        <dbReference type="EMBL" id="HHS52550.1"/>
    </source>
</evidence>
<dbReference type="InterPro" id="IPR020931">
    <property type="entry name" value="MfnA"/>
</dbReference>
<comment type="similarity">
    <text evidence="5">Belongs to the group II decarboxylase family. Sphingosine-1-phosphate lyase subfamily.</text>
</comment>
<dbReference type="PANTHER" id="PTHR42735:SF6">
    <property type="entry name" value="SPHINGOSINE-1-PHOSPHATE LYASE 1"/>
    <property type="match status" value="1"/>
</dbReference>
<dbReference type="GO" id="GO:0004068">
    <property type="term" value="F:aspartate 1-decarboxylase activity"/>
    <property type="evidence" value="ECO:0007669"/>
    <property type="project" value="TreeGrafter"/>
</dbReference>
<dbReference type="InterPro" id="IPR002129">
    <property type="entry name" value="PyrdxlP-dep_de-COase"/>
</dbReference>
<evidence type="ECO:0000256" key="3">
    <source>
        <dbReference type="ARBA" id="ARBA00022898"/>
    </source>
</evidence>
<dbReference type="HAMAP" id="MF_01610">
    <property type="entry name" value="MfnA_decarbox"/>
    <property type="match status" value="1"/>
</dbReference>
<dbReference type="InterPro" id="IPR015422">
    <property type="entry name" value="PyrdxlP-dep_Trfase_small"/>
</dbReference>
<feature type="modified residue" description="N6-(pyridoxal phosphate)lysine" evidence="6">
    <location>
        <position position="235"/>
    </location>
</feature>
<evidence type="ECO:0000256" key="1">
    <source>
        <dbReference type="ARBA" id="ARBA00001933"/>
    </source>
</evidence>
<evidence type="ECO:0000256" key="6">
    <source>
        <dbReference type="PIRSR" id="PIRSR602129-50"/>
    </source>
</evidence>